<dbReference type="InParanoid" id="A0A371RJ86"/>
<dbReference type="RefSeq" id="WP_116392144.1">
    <property type="nucleotide sequence ID" value="NZ_QUQO01000001.1"/>
</dbReference>
<evidence type="ECO:0000313" key="4">
    <source>
        <dbReference type="Proteomes" id="UP000264589"/>
    </source>
</evidence>
<dbReference type="InterPro" id="IPR029069">
    <property type="entry name" value="HotDog_dom_sf"/>
</dbReference>
<dbReference type="Proteomes" id="UP000264589">
    <property type="component" value="Unassembled WGS sequence"/>
</dbReference>
<protein>
    <submittedName>
        <fullName evidence="3">Acyl-CoA thioesterase</fullName>
    </submittedName>
</protein>
<evidence type="ECO:0000256" key="1">
    <source>
        <dbReference type="ARBA" id="ARBA00005953"/>
    </source>
</evidence>
<dbReference type="AlphaFoldDB" id="A0A371RJ86"/>
<keyword evidence="4" id="KW-1185">Reference proteome</keyword>
<dbReference type="PANTHER" id="PTHR31793:SF27">
    <property type="entry name" value="NOVEL THIOESTERASE SUPERFAMILY DOMAIN AND SAPOSIN A-TYPE DOMAIN CONTAINING PROTEIN (0610012H03RIK)"/>
    <property type="match status" value="1"/>
</dbReference>
<comment type="similarity">
    <text evidence="1">Belongs to the 4-hydroxybenzoyl-CoA thioesterase family.</text>
</comment>
<evidence type="ECO:0000313" key="3">
    <source>
        <dbReference type="EMBL" id="RFB05511.1"/>
    </source>
</evidence>
<proteinExistence type="inferred from homology"/>
<dbReference type="GO" id="GO:0047617">
    <property type="term" value="F:fatty acyl-CoA hydrolase activity"/>
    <property type="evidence" value="ECO:0007669"/>
    <property type="project" value="TreeGrafter"/>
</dbReference>
<dbReference type="EMBL" id="QUQO01000001">
    <property type="protein sequence ID" value="RFB05511.1"/>
    <property type="molecule type" value="Genomic_DNA"/>
</dbReference>
<dbReference type="Pfam" id="PF13279">
    <property type="entry name" value="4HBT_2"/>
    <property type="match status" value="1"/>
</dbReference>
<organism evidence="3 4">
    <name type="scientific">Parvularcula marina</name>
    <dbReference type="NCBI Taxonomy" id="2292771"/>
    <lineage>
        <taxon>Bacteria</taxon>
        <taxon>Pseudomonadati</taxon>
        <taxon>Pseudomonadota</taxon>
        <taxon>Alphaproteobacteria</taxon>
        <taxon>Parvularculales</taxon>
        <taxon>Parvularculaceae</taxon>
        <taxon>Parvularcula</taxon>
    </lineage>
</organism>
<sequence length="147" mass="17047">MTNPYHGAKDYDSAILFHRTAWASDTDELGHVNNAVYVKWVQDVGVAHWFSVIPEEMKETHIWVCRRHEIDYREEVKAGDQVEIRTWLGKHKGPKFDRHVDIRKVGSDKWSVQAQTTWVLLDAKTGRPQKVGPEIFALFGLEPDDHK</sequence>
<dbReference type="InterPro" id="IPR050563">
    <property type="entry name" value="4-hydroxybenzoyl-CoA_TE"/>
</dbReference>
<keyword evidence="2" id="KW-0378">Hydrolase</keyword>
<dbReference type="OrthoDB" id="9801517at2"/>
<reference evidence="3 4" key="1">
    <citation type="submission" date="2018-08" db="EMBL/GenBank/DDBJ databases">
        <title>Parvularcula sp. SM1705, isolated from surface water of the South Sea China.</title>
        <authorList>
            <person name="Sun L."/>
        </authorList>
    </citation>
    <scope>NUCLEOTIDE SEQUENCE [LARGE SCALE GENOMIC DNA]</scope>
    <source>
        <strain evidence="3 4">SM1705</strain>
    </source>
</reference>
<dbReference type="CDD" id="cd00586">
    <property type="entry name" value="4HBT"/>
    <property type="match status" value="1"/>
</dbReference>
<gene>
    <name evidence="3" type="ORF">DX908_09700</name>
</gene>
<dbReference type="SUPFAM" id="SSF54637">
    <property type="entry name" value="Thioesterase/thiol ester dehydrase-isomerase"/>
    <property type="match status" value="1"/>
</dbReference>
<name>A0A371RJ86_9PROT</name>
<dbReference type="PANTHER" id="PTHR31793">
    <property type="entry name" value="4-HYDROXYBENZOYL-COA THIOESTERASE FAMILY MEMBER"/>
    <property type="match status" value="1"/>
</dbReference>
<dbReference type="Gene3D" id="3.10.129.10">
    <property type="entry name" value="Hotdog Thioesterase"/>
    <property type="match status" value="1"/>
</dbReference>
<evidence type="ECO:0000256" key="2">
    <source>
        <dbReference type="ARBA" id="ARBA00022801"/>
    </source>
</evidence>
<comment type="caution">
    <text evidence="3">The sequence shown here is derived from an EMBL/GenBank/DDBJ whole genome shotgun (WGS) entry which is preliminary data.</text>
</comment>
<accession>A0A371RJ86</accession>